<keyword evidence="3" id="KW-0276">Fatty acid metabolism</keyword>
<organism evidence="6">
    <name type="scientific">Saccharomonospora piscinae</name>
    <dbReference type="NCBI Taxonomy" id="687388"/>
    <lineage>
        <taxon>Bacteria</taxon>
        <taxon>Bacillati</taxon>
        <taxon>Actinomycetota</taxon>
        <taxon>Actinomycetes</taxon>
        <taxon>Pseudonocardiales</taxon>
        <taxon>Pseudonocardiaceae</taxon>
        <taxon>Saccharomonospora</taxon>
    </lineage>
</organism>
<dbReference type="EMBL" id="KF301601">
    <property type="protein sequence ID" value="AHH53502.1"/>
    <property type="molecule type" value="Genomic_DNA"/>
</dbReference>
<dbReference type="GO" id="GO:0006633">
    <property type="term" value="P:fatty acid biosynthetic process"/>
    <property type="evidence" value="ECO:0007669"/>
    <property type="project" value="TreeGrafter"/>
</dbReference>
<dbReference type="CDD" id="cd05931">
    <property type="entry name" value="FAAL"/>
    <property type="match status" value="1"/>
</dbReference>
<reference evidence="6" key="1">
    <citation type="journal article" date="2014" name="Proc. Natl. Acad. Sci. U.S.A.">
        <title>Direct cloning and refactoring of a silent lipopeptide biosynthetic gene cluster yields the antibiotic taromycin A.</title>
        <authorList>
            <person name="Yamanaka K."/>
            <person name="Reynolds K.A."/>
            <person name="Kersten R.D."/>
            <person name="Ryan K.S."/>
            <person name="Gonzalez D.J."/>
            <person name="Nizet V."/>
            <person name="Dorrestein P.C."/>
            <person name="Moore B.S."/>
        </authorList>
    </citation>
    <scope>NUCLEOTIDE SEQUENCE</scope>
    <source>
        <strain evidence="6">CNQ490</strain>
    </source>
</reference>
<proteinExistence type="inferred from homology"/>
<feature type="domain" description="AMP-dependent synthetase/ligase" evidence="5">
    <location>
        <begin position="21"/>
        <end position="403"/>
    </location>
</feature>
<protein>
    <submittedName>
        <fullName evidence="6">Acyl-CoA synthetase</fullName>
    </submittedName>
</protein>
<dbReference type="GO" id="GO:0071766">
    <property type="term" value="P:Actinobacterium-type cell wall biogenesis"/>
    <property type="evidence" value="ECO:0007669"/>
    <property type="project" value="UniProtKB-ARBA"/>
</dbReference>
<name>W5VG29_SACPI</name>
<accession>W5VG29</accession>
<dbReference type="InterPro" id="IPR000873">
    <property type="entry name" value="AMP-dep_synth/lig_dom"/>
</dbReference>
<dbReference type="PANTHER" id="PTHR22754">
    <property type="entry name" value="DISCO-INTERACTING PROTEIN 2 DIP2 -RELATED"/>
    <property type="match status" value="1"/>
</dbReference>
<dbReference type="Gene3D" id="3.30.300.30">
    <property type="match status" value="1"/>
</dbReference>
<dbReference type="GO" id="GO:0016874">
    <property type="term" value="F:ligase activity"/>
    <property type="evidence" value="ECO:0007669"/>
    <property type="project" value="UniProtKB-KW"/>
</dbReference>
<keyword evidence="4" id="KW-0443">Lipid metabolism</keyword>
<evidence type="ECO:0000256" key="1">
    <source>
        <dbReference type="ARBA" id="ARBA00006432"/>
    </source>
</evidence>
<dbReference type="GO" id="GO:0070566">
    <property type="term" value="F:adenylyltransferase activity"/>
    <property type="evidence" value="ECO:0007669"/>
    <property type="project" value="TreeGrafter"/>
</dbReference>
<dbReference type="InterPro" id="IPR042099">
    <property type="entry name" value="ANL_N_sf"/>
</dbReference>
<dbReference type="GO" id="GO:0005886">
    <property type="term" value="C:plasma membrane"/>
    <property type="evidence" value="ECO:0007669"/>
    <property type="project" value="TreeGrafter"/>
</dbReference>
<comment type="similarity">
    <text evidence="1">Belongs to the ATP-dependent AMP-binding enzyme family.</text>
</comment>
<evidence type="ECO:0000313" key="6">
    <source>
        <dbReference type="EMBL" id="AHH53502.1"/>
    </source>
</evidence>
<dbReference type="SUPFAM" id="SSF56801">
    <property type="entry name" value="Acetyl-CoA synthetase-like"/>
    <property type="match status" value="1"/>
</dbReference>
<keyword evidence="2" id="KW-0436">Ligase</keyword>
<dbReference type="Pfam" id="PF00501">
    <property type="entry name" value="AMP-binding"/>
    <property type="match status" value="1"/>
</dbReference>
<evidence type="ECO:0000256" key="3">
    <source>
        <dbReference type="ARBA" id="ARBA00022832"/>
    </source>
</evidence>
<dbReference type="FunFam" id="3.40.50.12780:FF:000013">
    <property type="entry name" value="Long-chain-fatty-acid--AMP ligase FadD32"/>
    <property type="match status" value="1"/>
</dbReference>
<dbReference type="OrthoDB" id="3671040at2"/>
<evidence type="ECO:0000259" key="5">
    <source>
        <dbReference type="Pfam" id="PF00501"/>
    </source>
</evidence>
<dbReference type="PANTHER" id="PTHR22754:SF32">
    <property type="entry name" value="DISCO-INTERACTING PROTEIN 2"/>
    <property type="match status" value="1"/>
</dbReference>
<dbReference type="AlphaFoldDB" id="W5VG29"/>
<sequence>MNECDCTSGETKSTLVTVVSQWAKIHSDQPAVIFVRNPNSDESIDSLTYLQLHEKACQVAALLSRSHPRGSRVLLLYPQGVEFVAGFLGCLYAGMVAVPAPLPTGREQEDRRIGGIAADSGAVAVLTSSIGVEPVRRWMRAAGSPRLELVASDDPELLSLGREPASEPIDPIDPDSLAVLQYTSGSTNEPKGVMVSHRAMVTNVANHVSAFSLSAGMRTGGWLPLYHDMGLLATLAPALFLGSACVLLDVHTFLKRPVSWLRLIDRFDIAYSAAPNFAYEMCCKRISDDELSTLDLSRWRCAVSGSEPIHAETMRQFAHRFAEAGLGADALRPAYGLAEAVVFVSAATGLRTEPVGGDREVVGCGPVEGLEAQVVDPVTMAPRPDGETGELLLRGSSVCAGYWRNEAATHRTFRAGVPGHGSGWLRTGDLAAVRDGQLFLVGRIKETLIVHGRNVHPHDLEHEVRLHHPELGHVGAAFAVSAGGGAEQVIITHEVSASVTPERMQSLTVAMRRTVARELGVAVGGIGLLPKGSVRRTTSGKIRRLSMRELFCDGRLEHVYLDRGAQASFGARPGKVSVP</sequence>
<dbReference type="InterPro" id="IPR040097">
    <property type="entry name" value="FAAL/FAAC"/>
</dbReference>
<evidence type="ECO:0000256" key="2">
    <source>
        <dbReference type="ARBA" id="ARBA00022598"/>
    </source>
</evidence>
<dbReference type="InterPro" id="IPR045851">
    <property type="entry name" value="AMP-bd_C_sf"/>
</dbReference>
<evidence type="ECO:0000256" key="4">
    <source>
        <dbReference type="ARBA" id="ARBA00023098"/>
    </source>
</evidence>
<dbReference type="Gene3D" id="3.40.50.12780">
    <property type="entry name" value="N-terminal domain of ligase-like"/>
    <property type="match status" value="1"/>
</dbReference>